<dbReference type="PROSITE" id="PS51379">
    <property type="entry name" value="4FE4S_FER_2"/>
    <property type="match status" value="1"/>
</dbReference>
<dbReference type="Pfam" id="PF13746">
    <property type="entry name" value="Fer4_18"/>
    <property type="match status" value="1"/>
</dbReference>
<name>A0ABY7AT21_9ALTE</name>
<evidence type="ECO:0000256" key="7">
    <source>
        <dbReference type="SAM" id="Phobius"/>
    </source>
</evidence>
<evidence type="ECO:0000313" key="9">
    <source>
        <dbReference type="EMBL" id="WAJ71665.1"/>
    </source>
</evidence>
<keyword evidence="7" id="KW-0472">Membrane</keyword>
<dbReference type="NCBIfam" id="TIGR02745">
    <property type="entry name" value="ccoG_rdxA_fixG"/>
    <property type="match status" value="1"/>
</dbReference>
<keyword evidence="7" id="KW-0812">Transmembrane</keyword>
<reference evidence="9" key="1">
    <citation type="submission" date="2022-10" db="EMBL/GenBank/DDBJ databases">
        <title>Catenovulum adriacola sp. nov. isolated in the Harbour of Susak.</title>
        <authorList>
            <person name="Schoch T."/>
            <person name="Reich S.J."/>
            <person name="Stoeferle S."/>
            <person name="Flaiz M."/>
            <person name="Kazda M."/>
            <person name="Riedel C.U."/>
            <person name="Duerre P."/>
        </authorList>
    </citation>
    <scope>NUCLEOTIDE SEQUENCE</scope>
    <source>
        <strain evidence="9">TS8</strain>
        <plasmid evidence="9">pCadTS8_1</plasmid>
    </source>
</reference>
<keyword evidence="4" id="KW-0249">Electron transport</keyword>
<keyword evidence="6" id="KW-0411">Iron-sulfur</keyword>
<accession>A0ABY7AT21</accession>
<dbReference type="PANTHER" id="PTHR30176">
    <property type="entry name" value="FERREDOXIN-TYPE PROTEIN NAPH"/>
    <property type="match status" value="1"/>
</dbReference>
<dbReference type="RefSeq" id="WP_268076334.1">
    <property type="nucleotide sequence ID" value="NZ_CP109966.1"/>
</dbReference>
<feature type="domain" description="4Fe-4S ferredoxin-type" evidence="8">
    <location>
        <begin position="247"/>
        <end position="278"/>
    </location>
</feature>
<keyword evidence="3" id="KW-0479">Metal-binding</keyword>
<evidence type="ECO:0000256" key="3">
    <source>
        <dbReference type="ARBA" id="ARBA00022723"/>
    </source>
</evidence>
<feature type="transmembrane region" description="Helical" evidence="7">
    <location>
        <begin position="189"/>
        <end position="207"/>
    </location>
</feature>
<dbReference type="InterPro" id="IPR017896">
    <property type="entry name" value="4Fe4S_Fe-S-bd"/>
</dbReference>
<evidence type="ECO:0000256" key="4">
    <source>
        <dbReference type="ARBA" id="ARBA00022982"/>
    </source>
</evidence>
<dbReference type="Pfam" id="PF11614">
    <property type="entry name" value="FixG_C"/>
    <property type="match status" value="1"/>
</dbReference>
<dbReference type="Pfam" id="PF12801">
    <property type="entry name" value="Fer4_5"/>
    <property type="match status" value="1"/>
</dbReference>
<feature type="transmembrane region" description="Helical" evidence="7">
    <location>
        <begin position="323"/>
        <end position="342"/>
    </location>
</feature>
<dbReference type="InterPro" id="IPR009051">
    <property type="entry name" value="Helical_ferredxn"/>
</dbReference>
<feature type="transmembrane region" description="Helical" evidence="7">
    <location>
        <begin position="154"/>
        <end position="177"/>
    </location>
</feature>
<dbReference type="InterPro" id="IPR014116">
    <property type="entry name" value="Cyt_c_oxidase_cbb3_FixG"/>
</dbReference>
<dbReference type="PANTHER" id="PTHR30176:SF3">
    <property type="entry name" value="FERREDOXIN-TYPE PROTEIN NAPH"/>
    <property type="match status" value="1"/>
</dbReference>
<keyword evidence="9" id="KW-0614">Plasmid</keyword>
<evidence type="ECO:0000256" key="1">
    <source>
        <dbReference type="ARBA" id="ARBA00022448"/>
    </source>
</evidence>
<evidence type="ECO:0000256" key="5">
    <source>
        <dbReference type="ARBA" id="ARBA00023004"/>
    </source>
</evidence>
<dbReference type="Gene3D" id="1.10.1060.10">
    <property type="entry name" value="Alpha-helical ferredoxin"/>
    <property type="match status" value="1"/>
</dbReference>
<protein>
    <submittedName>
        <fullName evidence="9">Cytochrome c oxidase accessory protein CcoG</fullName>
    </submittedName>
</protein>
<dbReference type="InterPro" id="IPR013783">
    <property type="entry name" value="Ig-like_fold"/>
</dbReference>
<keyword evidence="10" id="KW-1185">Reference proteome</keyword>
<keyword evidence="5" id="KW-0408">Iron</keyword>
<keyword evidence="2" id="KW-0004">4Fe-4S</keyword>
<feature type="transmembrane region" description="Helical" evidence="7">
    <location>
        <begin position="80"/>
        <end position="97"/>
    </location>
</feature>
<dbReference type="SUPFAM" id="SSF54862">
    <property type="entry name" value="4Fe-4S ferredoxins"/>
    <property type="match status" value="1"/>
</dbReference>
<dbReference type="InterPro" id="IPR051684">
    <property type="entry name" value="Electron_Trans/Redox"/>
</dbReference>
<dbReference type="Proteomes" id="UP001163726">
    <property type="component" value="Plasmid pCadTS8_1"/>
</dbReference>
<dbReference type="InterPro" id="IPR032879">
    <property type="entry name" value="FixG_C"/>
</dbReference>
<evidence type="ECO:0000313" key="10">
    <source>
        <dbReference type="Proteomes" id="UP001163726"/>
    </source>
</evidence>
<evidence type="ECO:0000256" key="2">
    <source>
        <dbReference type="ARBA" id="ARBA00022485"/>
    </source>
</evidence>
<geneLocation type="plasmid" evidence="9 10">
    <name>pCadTS8_1</name>
</geneLocation>
<keyword evidence="1" id="KW-0813">Transport</keyword>
<keyword evidence="7" id="KW-1133">Transmembrane helix</keyword>
<sequence length="451" mass="51741">MSLPEPNRIIMTTATKPKKIYFREQFGYFQSIRRKLSIALIFIFVLLPFVRYQSHAAFNIDVTAQKIHFFSITLYPQDLLIVGILFILAAFVLFYVTRLYGRVWCGYTCPQTIWMLIFSWVEKRIEGSHHHSKALDKAELSIEKVIKKGAKHGIWLLVAFLTACTFMSYFVPVDVLYSNLFNFDDYFLVQNWILFFTACTYINAGWVKDKMCLHMCPYARFQAVLFDKATKLVTYNAARGESRGLRKRNQIKPDGLGDCVDCNLCVDVCPVGIDIRNGLQYECINCGLCVDACDSVMGKFNYANGLIKYSSLVTSPNRWKQHLSYGAVTFITLLMLIFWGIYRNDFEIDVSRDRNALYRVNYSGEVENTYTIKLLNKSQQAKSFAISLPANSEFVLNDPSVINLPSGHSAIQVVSIVTNKRVGRKKIAIQITDLSNQKIETVYTQFYTPKQ</sequence>
<dbReference type="PROSITE" id="PS00198">
    <property type="entry name" value="4FE4S_FER_1"/>
    <property type="match status" value="1"/>
</dbReference>
<gene>
    <name evidence="9" type="primary">ccoG</name>
    <name evidence="9" type="ORF">OLW01_15095</name>
</gene>
<dbReference type="Gene3D" id="2.60.40.10">
    <property type="entry name" value="Immunoglobulins"/>
    <property type="match status" value="1"/>
</dbReference>
<proteinExistence type="predicted"/>
<evidence type="ECO:0000256" key="6">
    <source>
        <dbReference type="ARBA" id="ARBA00023014"/>
    </source>
</evidence>
<dbReference type="EMBL" id="CP109966">
    <property type="protein sequence ID" value="WAJ71665.1"/>
    <property type="molecule type" value="Genomic_DNA"/>
</dbReference>
<dbReference type="InterPro" id="IPR017900">
    <property type="entry name" value="4Fe4S_Fe_S_CS"/>
</dbReference>
<organism evidence="9 10">
    <name type="scientific">Catenovulum adriaticum</name>
    <dbReference type="NCBI Taxonomy" id="2984846"/>
    <lineage>
        <taxon>Bacteria</taxon>
        <taxon>Pseudomonadati</taxon>
        <taxon>Pseudomonadota</taxon>
        <taxon>Gammaproteobacteria</taxon>
        <taxon>Alteromonadales</taxon>
        <taxon>Alteromonadaceae</taxon>
        <taxon>Catenovulum</taxon>
    </lineage>
</organism>
<evidence type="ECO:0000259" key="8">
    <source>
        <dbReference type="PROSITE" id="PS51379"/>
    </source>
</evidence>